<protein>
    <submittedName>
        <fullName evidence="1">Uncharacterized protein</fullName>
    </submittedName>
</protein>
<dbReference type="Proteomes" id="UP001498476">
    <property type="component" value="Unassembled WGS sequence"/>
</dbReference>
<dbReference type="EMBL" id="JAZAVJ010000008">
    <property type="protein sequence ID" value="KAK7423663.1"/>
    <property type="molecule type" value="Genomic_DNA"/>
</dbReference>
<organism evidence="1 2">
    <name type="scientific">Neonectria punicea</name>
    <dbReference type="NCBI Taxonomy" id="979145"/>
    <lineage>
        <taxon>Eukaryota</taxon>
        <taxon>Fungi</taxon>
        <taxon>Dikarya</taxon>
        <taxon>Ascomycota</taxon>
        <taxon>Pezizomycotina</taxon>
        <taxon>Sordariomycetes</taxon>
        <taxon>Hypocreomycetidae</taxon>
        <taxon>Hypocreales</taxon>
        <taxon>Nectriaceae</taxon>
        <taxon>Neonectria</taxon>
    </lineage>
</organism>
<gene>
    <name evidence="1" type="ORF">QQX98_000853</name>
</gene>
<evidence type="ECO:0000313" key="1">
    <source>
        <dbReference type="EMBL" id="KAK7423663.1"/>
    </source>
</evidence>
<sequence length="176" mass="19588">MSISQDGKIQALRADAICFGDLNSIDLLVEGWDTEPPKAVSYLLLIGGKAGLATPGEVEEVEQRALAACKEHSHRRTLWAMTYFGPNARLWAYTSEIESLVSFFPETEDGNARIQDAVVKTSTYLDFAEHESHFINSFHHIEQNPDPSPARFLRAKEQVPSQAMIENRPKDSGDAI</sequence>
<accession>A0ABR1HSG9</accession>
<reference evidence="1 2" key="1">
    <citation type="journal article" date="2025" name="Microbiol. Resour. Announc.">
        <title>Draft genome sequences for Neonectria magnoliae and Neonectria punicea, canker pathogens of Liriodendron tulipifera and Acer saccharum in West Virginia.</title>
        <authorList>
            <person name="Petronek H.M."/>
            <person name="Kasson M.T."/>
            <person name="Metheny A.M."/>
            <person name="Stauder C.M."/>
            <person name="Lovett B."/>
            <person name="Lynch S.C."/>
            <person name="Garnas J.R."/>
            <person name="Kasson L.R."/>
            <person name="Stajich J.E."/>
        </authorList>
    </citation>
    <scope>NUCLEOTIDE SEQUENCE [LARGE SCALE GENOMIC DNA]</scope>
    <source>
        <strain evidence="1 2">NRRL 64653</strain>
    </source>
</reference>
<keyword evidence="2" id="KW-1185">Reference proteome</keyword>
<name>A0ABR1HSG9_9HYPO</name>
<comment type="caution">
    <text evidence="1">The sequence shown here is derived from an EMBL/GenBank/DDBJ whole genome shotgun (WGS) entry which is preliminary data.</text>
</comment>
<proteinExistence type="predicted"/>
<evidence type="ECO:0000313" key="2">
    <source>
        <dbReference type="Proteomes" id="UP001498476"/>
    </source>
</evidence>